<keyword evidence="3" id="KW-1185">Reference proteome</keyword>
<feature type="region of interest" description="Disordered" evidence="1">
    <location>
        <begin position="1"/>
        <end position="26"/>
    </location>
</feature>
<feature type="compositionally biased region" description="Basic and acidic residues" evidence="1">
    <location>
        <begin position="1"/>
        <end position="19"/>
    </location>
</feature>
<protein>
    <submittedName>
        <fullName evidence="2">Uncharacterized protein</fullName>
    </submittedName>
</protein>
<reference evidence="2" key="1">
    <citation type="journal article" date="2022" name="bioRxiv">
        <title>Sequencing and chromosome-scale assembly of the giantPleurodeles waltlgenome.</title>
        <authorList>
            <person name="Brown T."/>
            <person name="Elewa A."/>
            <person name="Iarovenko S."/>
            <person name="Subramanian E."/>
            <person name="Araus A.J."/>
            <person name="Petzold A."/>
            <person name="Susuki M."/>
            <person name="Suzuki K.-i.T."/>
            <person name="Hayashi T."/>
            <person name="Toyoda A."/>
            <person name="Oliveira C."/>
            <person name="Osipova E."/>
            <person name="Leigh N.D."/>
            <person name="Simon A."/>
            <person name="Yun M.H."/>
        </authorList>
    </citation>
    <scope>NUCLEOTIDE SEQUENCE</scope>
    <source>
        <strain evidence="2">20211129_DDA</strain>
        <tissue evidence="2">Liver</tissue>
    </source>
</reference>
<accession>A0AAV7QTP8</accession>
<name>A0AAV7QTP8_PLEWA</name>
<comment type="caution">
    <text evidence="2">The sequence shown here is derived from an EMBL/GenBank/DDBJ whole genome shotgun (WGS) entry which is preliminary data.</text>
</comment>
<gene>
    <name evidence="2" type="ORF">NDU88_009130</name>
</gene>
<sequence length="102" mass="11083">MSDSEPKPTETTENGHEAAEAEAIEQPWTAWRQECLQECLMEATTGEERPCNLKPYLSRTKPSGASVDKWQVEELVSGGDTAGIAEPTLVLSSSSTVTKETI</sequence>
<evidence type="ECO:0000256" key="1">
    <source>
        <dbReference type="SAM" id="MobiDB-lite"/>
    </source>
</evidence>
<dbReference type="EMBL" id="JANPWB010000010">
    <property type="protein sequence ID" value="KAJ1142817.1"/>
    <property type="molecule type" value="Genomic_DNA"/>
</dbReference>
<dbReference type="Proteomes" id="UP001066276">
    <property type="component" value="Chromosome 6"/>
</dbReference>
<evidence type="ECO:0000313" key="3">
    <source>
        <dbReference type="Proteomes" id="UP001066276"/>
    </source>
</evidence>
<evidence type="ECO:0000313" key="2">
    <source>
        <dbReference type="EMBL" id="KAJ1142817.1"/>
    </source>
</evidence>
<proteinExistence type="predicted"/>
<organism evidence="2 3">
    <name type="scientific">Pleurodeles waltl</name>
    <name type="common">Iberian ribbed newt</name>
    <dbReference type="NCBI Taxonomy" id="8319"/>
    <lineage>
        <taxon>Eukaryota</taxon>
        <taxon>Metazoa</taxon>
        <taxon>Chordata</taxon>
        <taxon>Craniata</taxon>
        <taxon>Vertebrata</taxon>
        <taxon>Euteleostomi</taxon>
        <taxon>Amphibia</taxon>
        <taxon>Batrachia</taxon>
        <taxon>Caudata</taxon>
        <taxon>Salamandroidea</taxon>
        <taxon>Salamandridae</taxon>
        <taxon>Pleurodelinae</taxon>
        <taxon>Pleurodeles</taxon>
    </lineage>
</organism>
<dbReference type="AlphaFoldDB" id="A0AAV7QTP8"/>